<reference evidence="1 2" key="1">
    <citation type="submission" date="2022-11" db="EMBL/GenBank/DDBJ databases">
        <title>Genome Sequencing of Nocardia sp. ON39_IFM12276 and assembly.</title>
        <authorList>
            <person name="Shimojima M."/>
            <person name="Toyokawa M."/>
            <person name="Uesaka K."/>
        </authorList>
    </citation>
    <scope>NUCLEOTIDE SEQUENCE [LARGE SCALE GENOMIC DNA]</scope>
    <source>
        <strain evidence="1 2">IFM 12276</strain>
    </source>
</reference>
<dbReference type="Proteomes" id="UP001317870">
    <property type="component" value="Chromosome"/>
</dbReference>
<name>A0ABN6UE32_9NOCA</name>
<dbReference type="EMBL" id="AP026978">
    <property type="protein sequence ID" value="BDU03476.1"/>
    <property type="molecule type" value="Genomic_DNA"/>
</dbReference>
<accession>A0ABN6UE32</accession>
<keyword evidence="2" id="KW-1185">Reference proteome</keyword>
<evidence type="ECO:0000313" key="2">
    <source>
        <dbReference type="Proteomes" id="UP001317870"/>
    </source>
</evidence>
<proteinExistence type="predicted"/>
<evidence type="ECO:0000313" key="1">
    <source>
        <dbReference type="EMBL" id="BDU03476.1"/>
    </source>
</evidence>
<protein>
    <submittedName>
        <fullName evidence="1">Uncharacterized protein</fullName>
    </submittedName>
</protein>
<sequence>MPRPPVSVTARAVSSTGTMPVHFEAVEEVLLFVMRTTVGVRPDTTLTLA</sequence>
<gene>
    <name evidence="1" type="ORF">IFM12276_65040</name>
</gene>
<organism evidence="1 2">
    <name type="scientific">Nocardia sputorum</name>
    <dbReference type="NCBI Taxonomy" id="2984338"/>
    <lineage>
        <taxon>Bacteria</taxon>
        <taxon>Bacillati</taxon>
        <taxon>Actinomycetota</taxon>
        <taxon>Actinomycetes</taxon>
        <taxon>Mycobacteriales</taxon>
        <taxon>Nocardiaceae</taxon>
        <taxon>Nocardia</taxon>
    </lineage>
</organism>